<proteinExistence type="predicted"/>
<sequence>MKETRSSALEESMHRRYSPLYRLLQSTIHLGMDIPIDCYSNSNRRLINVGYCITVSLHC</sequence>
<evidence type="ECO:0000313" key="1">
    <source>
        <dbReference type="EMBL" id="JAE23791.1"/>
    </source>
</evidence>
<protein>
    <submittedName>
        <fullName evidence="1">Uncharacterized protein</fullName>
    </submittedName>
</protein>
<accession>A0A0A9GMK6</accession>
<dbReference type="EMBL" id="GBRH01174105">
    <property type="protein sequence ID" value="JAE23791.1"/>
    <property type="molecule type" value="Transcribed_RNA"/>
</dbReference>
<dbReference type="AlphaFoldDB" id="A0A0A9GMK6"/>
<reference evidence="1" key="2">
    <citation type="journal article" date="2015" name="Data Brief">
        <title>Shoot transcriptome of the giant reed, Arundo donax.</title>
        <authorList>
            <person name="Barrero R.A."/>
            <person name="Guerrero F.D."/>
            <person name="Moolhuijzen P."/>
            <person name="Goolsby J.A."/>
            <person name="Tidwell J."/>
            <person name="Bellgard S.E."/>
            <person name="Bellgard M.I."/>
        </authorList>
    </citation>
    <scope>NUCLEOTIDE SEQUENCE</scope>
    <source>
        <tissue evidence="1">Shoot tissue taken approximately 20 cm above the soil surface</tissue>
    </source>
</reference>
<organism evidence="1">
    <name type="scientific">Arundo donax</name>
    <name type="common">Giant reed</name>
    <name type="synonym">Donax arundinaceus</name>
    <dbReference type="NCBI Taxonomy" id="35708"/>
    <lineage>
        <taxon>Eukaryota</taxon>
        <taxon>Viridiplantae</taxon>
        <taxon>Streptophyta</taxon>
        <taxon>Embryophyta</taxon>
        <taxon>Tracheophyta</taxon>
        <taxon>Spermatophyta</taxon>
        <taxon>Magnoliopsida</taxon>
        <taxon>Liliopsida</taxon>
        <taxon>Poales</taxon>
        <taxon>Poaceae</taxon>
        <taxon>PACMAD clade</taxon>
        <taxon>Arundinoideae</taxon>
        <taxon>Arundineae</taxon>
        <taxon>Arundo</taxon>
    </lineage>
</organism>
<reference evidence="1" key="1">
    <citation type="submission" date="2014-09" db="EMBL/GenBank/DDBJ databases">
        <authorList>
            <person name="Magalhaes I.L.F."/>
            <person name="Oliveira U."/>
            <person name="Santos F.R."/>
            <person name="Vidigal T.H.D.A."/>
            <person name="Brescovit A.D."/>
            <person name="Santos A.J."/>
        </authorList>
    </citation>
    <scope>NUCLEOTIDE SEQUENCE</scope>
    <source>
        <tissue evidence="1">Shoot tissue taken approximately 20 cm above the soil surface</tissue>
    </source>
</reference>
<name>A0A0A9GMK6_ARUDO</name>